<reference evidence="1 2" key="1">
    <citation type="submission" date="2019-03" db="EMBL/GenBank/DDBJ databases">
        <title>Genomic Encyclopedia of Type Strains, Phase IV (KMG-IV): sequencing the most valuable type-strain genomes for metagenomic binning, comparative biology and taxonomic classification.</title>
        <authorList>
            <person name="Goeker M."/>
        </authorList>
    </citation>
    <scope>NUCLEOTIDE SEQUENCE [LARGE SCALE GENOMIC DNA]</scope>
    <source>
        <strain evidence="1 2">LX-B</strain>
    </source>
</reference>
<evidence type="ECO:0000313" key="2">
    <source>
        <dbReference type="Proteomes" id="UP000295008"/>
    </source>
</evidence>
<organism evidence="1 2">
    <name type="scientific">Hydrogenispora ethanolica</name>
    <dbReference type="NCBI Taxonomy" id="1082276"/>
    <lineage>
        <taxon>Bacteria</taxon>
        <taxon>Bacillati</taxon>
        <taxon>Bacillota</taxon>
        <taxon>Hydrogenispora</taxon>
    </lineage>
</organism>
<dbReference type="RefSeq" id="WP_132016384.1">
    <property type="nucleotide sequence ID" value="NZ_SLUN01000036.1"/>
</dbReference>
<accession>A0A4R1R474</accession>
<protein>
    <submittedName>
        <fullName evidence="1">Uncharacterized protein</fullName>
    </submittedName>
</protein>
<dbReference type="AlphaFoldDB" id="A0A4R1R474"/>
<dbReference type="Proteomes" id="UP000295008">
    <property type="component" value="Unassembled WGS sequence"/>
</dbReference>
<keyword evidence="2" id="KW-1185">Reference proteome</keyword>
<comment type="caution">
    <text evidence="1">The sequence shown here is derived from an EMBL/GenBank/DDBJ whole genome shotgun (WGS) entry which is preliminary data.</text>
</comment>
<dbReference type="EMBL" id="SLUN01000036">
    <property type="protein sequence ID" value="TCL60265.1"/>
    <property type="molecule type" value="Genomic_DNA"/>
</dbReference>
<name>A0A4R1R474_HYDET</name>
<sequence length="147" mass="16661">MSFGNSKVFPFPAVQYIPMGISTVCQGPIHSNSPKATTPILITGMDIKNGANVLAQEYGVTLPEYLPDGGFPILALNLNIRDARYRGFTMTMTGRFAPGNYHYFTVPQRYFYKSKLFFEVYDQDAVTLLARYSFFMPQSNRLNNHPR</sequence>
<proteinExistence type="predicted"/>
<evidence type="ECO:0000313" key="1">
    <source>
        <dbReference type="EMBL" id="TCL60265.1"/>
    </source>
</evidence>
<dbReference type="OrthoDB" id="2112184at2"/>
<gene>
    <name evidence="1" type="ORF">EDC14_103618</name>
</gene>